<comment type="similarity">
    <text evidence="1 5">Belongs to the GPN-loop GTPase family.</text>
</comment>
<dbReference type="AlphaFoldDB" id="A0AAV1D4Q6"/>
<dbReference type="GO" id="GO:0003924">
    <property type="term" value="F:GTPase activity"/>
    <property type="evidence" value="ECO:0007669"/>
    <property type="project" value="InterPro"/>
</dbReference>
<dbReference type="InterPro" id="IPR027417">
    <property type="entry name" value="P-loop_NTPase"/>
</dbReference>
<keyword evidence="4 5" id="KW-0342">GTP-binding</keyword>
<name>A0AAV1D4Q6_OLDCO</name>
<feature type="region of interest" description="Disordered" evidence="7">
    <location>
        <begin position="15"/>
        <end position="45"/>
    </location>
</feature>
<evidence type="ECO:0000256" key="5">
    <source>
        <dbReference type="RuleBase" id="RU365059"/>
    </source>
</evidence>
<keyword evidence="5" id="KW-0963">Cytoplasm</keyword>
<feature type="compositionally biased region" description="Acidic residues" evidence="7">
    <location>
        <begin position="371"/>
        <end position="409"/>
    </location>
</feature>
<dbReference type="Gene3D" id="3.40.50.300">
    <property type="entry name" value="P-loop containing nucleotide triphosphate hydrolases"/>
    <property type="match status" value="1"/>
</dbReference>
<organism evidence="8 9">
    <name type="scientific">Oldenlandia corymbosa var. corymbosa</name>
    <dbReference type="NCBI Taxonomy" id="529605"/>
    <lineage>
        <taxon>Eukaryota</taxon>
        <taxon>Viridiplantae</taxon>
        <taxon>Streptophyta</taxon>
        <taxon>Embryophyta</taxon>
        <taxon>Tracheophyta</taxon>
        <taxon>Spermatophyta</taxon>
        <taxon>Magnoliopsida</taxon>
        <taxon>eudicotyledons</taxon>
        <taxon>Gunneridae</taxon>
        <taxon>Pentapetalae</taxon>
        <taxon>asterids</taxon>
        <taxon>lamiids</taxon>
        <taxon>Gentianales</taxon>
        <taxon>Rubiaceae</taxon>
        <taxon>Rubioideae</taxon>
        <taxon>Spermacoceae</taxon>
        <taxon>Hedyotis-Oldenlandia complex</taxon>
        <taxon>Oldenlandia</taxon>
    </lineage>
</organism>
<reference evidence="8" key="1">
    <citation type="submission" date="2023-03" db="EMBL/GenBank/DDBJ databases">
        <authorList>
            <person name="Julca I."/>
        </authorList>
    </citation>
    <scope>NUCLEOTIDE SEQUENCE</scope>
</reference>
<dbReference type="EC" id="3.6.5.-" evidence="5"/>
<evidence type="ECO:0000256" key="1">
    <source>
        <dbReference type="ARBA" id="ARBA00005290"/>
    </source>
</evidence>
<dbReference type="GO" id="GO:0005737">
    <property type="term" value="C:cytoplasm"/>
    <property type="evidence" value="ECO:0007669"/>
    <property type="project" value="UniProtKB-SubCell"/>
</dbReference>
<dbReference type="CDD" id="cd17870">
    <property type="entry name" value="GPN1"/>
    <property type="match status" value="1"/>
</dbReference>
<dbReference type="EMBL" id="OX459121">
    <property type="protein sequence ID" value="CAI9102829.1"/>
    <property type="molecule type" value="Genomic_DNA"/>
</dbReference>
<dbReference type="InterPro" id="IPR030230">
    <property type="entry name" value="Gpn1/Npa3/XAB1"/>
</dbReference>
<keyword evidence="9" id="KW-1185">Reference proteome</keyword>
<comment type="subunit">
    <text evidence="5">Binds to RNA polymerase II.</text>
</comment>
<feature type="compositionally biased region" description="Basic and acidic residues" evidence="7">
    <location>
        <begin position="359"/>
        <end position="370"/>
    </location>
</feature>
<accession>A0AAV1D4Q6</accession>
<dbReference type="Pfam" id="PF03029">
    <property type="entry name" value="ATP_bind_1"/>
    <property type="match status" value="1"/>
</dbReference>
<keyword evidence="6" id="KW-0175">Coiled coil</keyword>
<protein>
    <recommendedName>
        <fullName evidence="5">GPN-loop GTPase</fullName>
        <ecNumber evidence="5">3.6.5.-</ecNumber>
    </recommendedName>
</protein>
<evidence type="ECO:0000256" key="7">
    <source>
        <dbReference type="SAM" id="MobiDB-lite"/>
    </source>
</evidence>
<dbReference type="SUPFAM" id="SSF52540">
    <property type="entry name" value="P-loop containing nucleoside triphosphate hydrolases"/>
    <property type="match status" value="1"/>
</dbReference>
<comment type="subcellular location">
    <subcellularLocation>
        <location evidence="5">Cytoplasm</location>
    </subcellularLocation>
    <subcellularLocation>
        <location evidence="5">Nucleus</location>
    </subcellularLocation>
</comment>
<evidence type="ECO:0000313" key="8">
    <source>
        <dbReference type="EMBL" id="CAI9102829.1"/>
    </source>
</evidence>
<dbReference type="PANTHER" id="PTHR21231">
    <property type="entry name" value="XPA-BINDING PROTEIN 1-RELATED"/>
    <property type="match status" value="1"/>
</dbReference>
<evidence type="ECO:0000256" key="4">
    <source>
        <dbReference type="ARBA" id="ARBA00023134"/>
    </source>
</evidence>
<dbReference type="PANTHER" id="PTHR21231:SF8">
    <property type="entry name" value="GPN-LOOP GTPASE 1"/>
    <property type="match status" value="1"/>
</dbReference>
<evidence type="ECO:0000256" key="6">
    <source>
        <dbReference type="SAM" id="Coils"/>
    </source>
</evidence>
<dbReference type="GO" id="GO:0005634">
    <property type="term" value="C:nucleus"/>
    <property type="evidence" value="ECO:0007669"/>
    <property type="project" value="UniProtKB-SubCell"/>
</dbReference>
<evidence type="ECO:0000256" key="2">
    <source>
        <dbReference type="ARBA" id="ARBA00022741"/>
    </source>
</evidence>
<keyword evidence="3 5" id="KW-0378">Hydrolase</keyword>
<dbReference type="InterPro" id="IPR004130">
    <property type="entry name" value="Gpn"/>
</dbReference>
<proteinExistence type="inferred from homology"/>
<feature type="region of interest" description="Disordered" evidence="7">
    <location>
        <begin position="352"/>
        <end position="409"/>
    </location>
</feature>
<feature type="compositionally biased region" description="Polar residues" evidence="7">
    <location>
        <begin position="15"/>
        <end position="35"/>
    </location>
</feature>
<dbReference type="Proteomes" id="UP001161247">
    <property type="component" value="Chromosome 4"/>
</dbReference>
<dbReference type="GO" id="GO:0005525">
    <property type="term" value="F:GTP binding"/>
    <property type="evidence" value="ECO:0007669"/>
    <property type="project" value="UniProtKB-KW"/>
</dbReference>
<dbReference type="FunFam" id="3.40.50.300:FF:000817">
    <property type="entry name" value="GPN-loop GTPase 1"/>
    <property type="match status" value="1"/>
</dbReference>
<comment type="function">
    <text evidence="5">Small GTPase required for proper nuclear import of RNA polymerase II (RNAPII). May act at an RNAP assembly step prior to nuclear import.</text>
</comment>
<keyword evidence="2 5" id="KW-0547">Nucleotide-binding</keyword>
<sequence length="409" mass="45533">MDVVAKASDDAVTSMQLDPAANTSSDMCTDENASPGSDGKINDGLSKSMEKLNIGESSSAFKPKPVVILVVGMAGSGKTTFMNRLVCHTMASNIRGYVVNLDPAVMTLPYGANIDIRDTVRYKEVMKEFNLGPNGGILTSLNLFATKFDEVVSMIERRADQLDYVLVDTPGQIEIFTWSASGAIITEAFASTFPTVIAYVVDTPRSTSPATFMSNMLYACSILYKTRLPLVLAFNKTDVAQHQFALEWMEDFEAFHAALDSDHSYTSTLTRSLSLSLEEFYKNLRSVGVSAVSGAGMDAFFKTIEASANEYMESYKPELDKRRVEKQQLEEQRMRENMDRLRKDMEKSRGETVVLNTGLKDRDEKAKSLMDDEELEEEEDEDFNFDGISEDDEGENDEDEDEEVASFSF</sequence>
<evidence type="ECO:0000313" key="9">
    <source>
        <dbReference type="Proteomes" id="UP001161247"/>
    </source>
</evidence>
<gene>
    <name evidence="8" type="ORF">OLC1_LOCUS12115</name>
</gene>
<feature type="coiled-coil region" evidence="6">
    <location>
        <begin position="324"/>
        <end position="351"/>
    </location>
</feature>
<evidence type="ECO:0000256" key="3">
    <source>
        <dbReference type="ARBA" id="ARBA00022801"/>
    </source>
</evidence>